<organism evidence="3 4">
    <name type="scientific">Microbispora rosea</name>
    <dbReference type="NCBI Taxonomy" id="58117"/>
    <lineage>
        <taxon>Bacteria</taxon>
        <taxon>Bacillati</taxon>
        <taxon>Actinomycetota</taxon>
        <taxon>Actinomycetes</taxon>
        <taxon>Streptosporangiales</taxon>
        <taxon>Streptosporangiaceae</taxon>
        <taxon>Microbispora</taxon>
    </lineage>
</organism>
<evidence type="ECO:0000313" key="4">
    <source>
        <dbReference type="Proteomes" id="UP000186096"/>
    </source>
</evidence>
<dbReference type="InterPro" id="IPR001919">
    <property type="entry name" value="CBD2"/>
</dbReference>
<dbReference type="InterPro" id="IPR012291">
    <property type="entry name" value="CBM2_carb-bd_dom_sf"/>
</dbReference>
<evidence type="ECO:0000256" key="1">
    <source>
        <dbReference type="SAM" id="MobiDB-lite"/>
    </source>
</evidence>
<keyword evidence="4" id="KW-1185">Reference proteome</keyword>
<dbReference type="SUPFAM" id="SSF49384">
    <property type="entry name" value="Carbohydrate-binding domain"/>
    <property type="match status" value="1"/>
</dbReference>
<dbReference type="GO" id="GO:0030247">
    <property type="term" value="F:polysaccharide binding"/>
    <property type="evidence" value="ECO:0007669"/>
    <property type="project" value="UniProtKB-UniRule"/>
</dbReference>
<feature type="region of interest" description="Disordered" evidence="1">
    <location>
        <begin position="1"/>
        <end position="23"/>
    </location>
</feature>
<reference evidence="4" key="1">
    <citation type="submission" date="2017-01" db="EMBL/GenBank/DDBJ databases">
        <authorList>
            <person name="Varghese N."/>
            <person name="Submissions S."/>
        </authorList>
    </citation>
    <scope>NUCLEOTIDE SEQUENCE [LARGE SCALE GENOMIC DNA]</scope>
    <source>
        <strain evidence="4">ATCC 12950</strain>
    </source>
</reference>
<dbReference type="Proteomes" id="UP000186096">
    <property type="component" value="Unassembled WGS sequence"/>
</dbReference>
<dbReference type="PROSITE" id="PS51173">
    <property type="entry name" value="CBM2"/>
    <property type="match status" value="1"/>
</dbReference>
<feature type="domain" description="CBM2" evidence="2">
    <location>
        <begin position="66"/>
        <end position="176"/>
    </location>
</feature>
<accession>A0A1N7HAP8</accession>
<dbReference type="GO" id="GO:0004553">
    <property type="term" value="F:hydrolase activity, hydrolyzing O-glycosyl compounds"/>
    <property type="evidence" value="ECO:0007669"/>
    <property type="project" value="InterPro"/>
</dbReference>
<gene>
    <name evidence="3" type="ORF">SAMN05421833_14114</name>
</gene>
<dbReference type="SMART" id="SM00637">
    <property type="entry name" value="CBD_II"/>
    <property type="match status" value="1"/>
</dbReference>
<dbReference type="Gene3D" id="2.60.40.290">
    <property type="match status" value="1"/>
</dbReference>
<sequence>MRGPSGAYGLPRPASVDRPTADTDDHVIGAVDRHDGAATAHADPVRAASGSVTVRIYNDVITTPSPSPQTINCRVDYRQVTWTGGMTATIELTNTSTTPVRDWRLMFLFTNPGQAVSLGWSATWSQTGSEVTAVAPSWGTDIAPGQTVHLGFNGSYSGGGSNPMQWRLNGEPCTVRIITT</sequence>
<dbReference type="OrthoDB" id="9803686at2"/>
<dbReference type="STRING" id="58117.SAMN05421833_14114"/>
<dbReference type="Pfam" id="PF00553">
    <property type="entry name" value="CBM_2"/>
    <property type="match status" value="1"/>
</dbReference>
<dbReference type="RefSeq" id="WP_076442381.1">
    <property type="nucleotide sequence ID" value="NZ_FTNI01000041.1"/>
</dbReference>
<name>A0A1N7HAP8_9ACTN</name>
<protein>
    <submittedName>
        <fullName evidence="3">Cellulose binding domain-containing protein</fullName>
    </submittedName>
</protein>
<dbReference type="GO" id="GO:0005975">
    <property type="term" value="P:carbohydrate metabolic process"/>
    <property type="evidence" value="ECO:0007669"/>
    <property type="project" value="InterPro"/>
</dbReference>
<dbReference type="AlphaFoldDB" id="A0A1N7HAP8"/>
<dbReference type="InterPro" id="IPR008965">
    <property type="entry name" value="CBM2/CBM3_carb-bd_dom_sf"/>
</dbReference>
<dbReference type="EMBL" id="FTNI01000041">
    <property type="protein sequence ID" value="SIS21780.1"/>
    <property type="molecule type" value="Genomic_DNA"/>
</dbReference>
<evidence type="ECO:0000313" key="3">
    <source>
        <dbReference type="EMBL" id="SIS21780.1"/>
    </source>
</evidence>
<evidence type="ECO:0000259" key="2">
    <source>
        <dbReference type="PROSITE" id="PS51173"/>
    </source>
</evidence>
<proteinExistence type="predicted"/>